<keyword evidence="3 11" id="KW-1134">Transmembrane beta strand</keyword>
<dbReference type="PROSITE" id="PS52016">
    <property type="entry name" value="TONB_DEPENDENT_REC_3"/>
    <property type="match status" value="1"/>
</dbReference>
<evidence type="ECO:0000256" key="13">
    <source>
        <dbReference type="SAM" id="SignalP"/>
    </source>
</evidence>
<name>A0A399REL0_9PROT</name>
<keyword evidence="17" id="KW-1185">Reference proteome</keyword>
<reference evidence="16 17" key="1">
    <citation type="submission" date="2018-08" db="EMBL/GenBank/DDBJ databases">
        <title>Henriciella mobilis sp. nov., isolated from seawater.</title>
        <authorList>
            <person name="Cheng H."/>
            <person name="Wu Y.-H."/>
            <person name="Xu X.-W."/>
            <person name="Guo L.-L."/>
        </authorList>
    </citation>
    <scope>NUCLEOTIDE SEQUENCE [LARGE SCALE GENOMIC DNA]</scope>
    <source>
        <strain evidence="16 17">JN25</strain>
    </source>
</reference>
<feature type="domain" description="TonB-dependent receptor plug" evidence="15">
    <location>
        <begin position="71"/>
        <end position="180"/>
    </location>
</feature>
<comment type="caution">
    <text evidence="16">The sequence shown here is derived from an EMBL/GenBank/DDBJ whole genome shotgun (WGS) entry which is preliminary data.</text>
</comment>
<dbReference type="GO" id="GO:0006826">
    <property type="term" value="P:iron ion transport"/>
    <property type="evidence" value="ECO:0007669"/>
    <property type="project" value="UniProtKB-KW"/>
</dbReference>
<evidence type="ECO:0000256" key="8">
    <source>
        <dbReference type="ARBA" id="ARBA00023077"/>
    </source>
</evidence>
<comment type="subcellular location">
    <subcellularLocation>
        <location evidence="1 11">Cell outer membrane</location>
        <topology evidence="1 11">Multi-pass membrane protein</topology>
    </subcellularLocation>
</comment>
<evidence type="ECO:0000256" key="4">
    <source>
        <dbReference type="ARBA" id="ARBA00022496"/>
    </source>
</evidence>
<evidence type="ECO:0000256" key="5">
    <source>
        <dbReference type="ARBA" id="ARBA00022692"/>
    </source>
</evidence>
<dbReference type="Pfam" id="PF07715">
    <property type="entry name" value="Plug"/>
    <property type="match status" value="1"/>
</dbReference>
<keyword evidence="13" id="KW-0732">Signal</keyword>
<feature type="chain" id="PRO_5017252568" evidence="13">
    <location>
        <begin position="44"/>
        <end position="783"/>
    </location>
</feature>
<keyword evidence="16" id="KW-0675">Receptor</keyword>
<evidence type="ECO:0000256" key="1">
    <source>
        <dbReference type="ARBA" id="ARBA00004571"/>
    </source>
</evidence>
<evidence type="ECO:0000256" key="2">
    <source>
        <dbReference type="ARBA" id="ARBA00022448"/>
    </source>
</evidence>
<dbReference type="InterPro" id="IPR036942">
    <property type="entry name" value="Beta-barrel_TonB_sf"/>
</dbReference>
<dbReference type="GO" id="GO:0009279">
    <property type="term" value="C:cell outer membrane"/>
    <property type="evidence" value="ECO:0007669"/>
    <property type="project" value="UniProtKB-SubCell"/>
</dbReference>
<keyword evidence="8 12" id="KW-0798">TonB box</keyword>
<keyword evidence="6" id="KW-0408">Iron</keyword>
<dbReference type="InterPro" id="IPR039426">
    <property type="entry name" value="TonB-dep_rcpt-like"/>
</dbReference>
<dbReference type="OrthoDB" id="7313036at2"/>
<dbReference type="PANTHER" id="PTHR32552">
    <property type="entry name" value="FERRICHROME IRON RECEPTOR-RELATED"/>
    <property type="match status" value="1"/>
</dbReference>
<keyword evidence="5 11" id="KW-0812">Transmembrane</keyword>
<feature type="signal peptide" evidence="13">
    <location>
        <begin position="1"/>
        <end position="43"/>
    </location>
</feature>
<feature type="domain" description="TonB-dependent receptor-like beta-barrel" evidence="14">
    <location>
        <begin position="244"/>
        <end position="744"/>
    </location>
</feature>
<comment type="similarity">
    <text evidence="11 12">Belongs to the TonB-dependent receptor family.</text>
</comment>
<gene>
    <name evidence="16" type="ORF">D1223_09100</name>
</gene>
<protein>
    <submittedName>
        <fullName evidence="16">TonB-dependent receptor</fullName>
    </submittedName>
</protein>
<organism evidence="16 17">
    <name type="scientific">Henriciella mobilis</name>
    <dbReference type="NCBI Taxonomy" id="2305467"/>
    <lineage>
        <taxon>Bacteria</taxon>
        <taxon>Pseudomonadati</taxon>
        <taxon>Pseudomonadota</taxon>
        <taxon>Alphaproteobacteria</taxon>
        <taxon>Hyphomonadales</taxon>
        <taxon>Hyphomonadaceae</taxon>
        <taxon>Henriciella</taxon>
    </lineage>
</organism>
<evidence type="ECO:0000256" key="6">
    <source>
        <dbReference type="ARBA" id="ARBA00023004"/>
    </source>
</evidence>
<evidence type="ECO:0000256" key="11">
    <source>
        <dbReference type="PROSITE-ProRule" id="PRU01360"/>
    </source>
</evidence>
<sequence length="783" mass="84824">MSFKQNTAVEFCTGSGRRNLRIWLGSASLAVLASTVSLAPAHAQEGDDGAPEETRRLGTVTVNARKVEENLQDVPVAVTAFDGAELEAQGAVEFSDVAAFTPGFATVPGTANPSSFALSIRGQVQNDVLATLEPSIGTYVDGLYWARAYGLNQDLLDIQNVQVLKGPQGTLFGRNTTGGAVLLNTNDPVLSGGISGMLQGRVGNLSERTGTAVVNIPIVEDKFAVRGALQVSQRDGYVEDVLTGQDYQNRDNTQGRIKARWKPSNDLDITVSGEWYDSDTRQGVFVTDYAYPFPPTPGPRLLSTFIPTPFVTVDNYLDLTGPSEGKSKVALNAAPFIDISTETYTGEAVWSTDIGEVTFITGYRKVENQNQLDLDGSPWPVHATTLTQELDQFSAEVQLAREAFDGRLSYVVGATYFEEGGTDSSTTIALTPLNPLDTTFFGDIDNQSLGLFVQGTYELTDKLNLNAGLRFAQDEKGITTSGVRVVRATGAVNLCLVDVATPPDCVAPKSTDEFEEVPYMIGLDYSPNDDWLIYGKFSHGYRAGGQQLRAVSTATQAPFDPEIVDEVEVGFKADLMQSRVRLNVAAYINEVQDLQRSTIFTDGRGINYTLLENAAEASNQGIEAELVALLSDNFTFQASAALNNPEYDKFVDGQGNDRSNENFTYVPEEMFTLAGIYETPTRFGHLTARLDYSWQGETPYDGFNNPALPQVTDVAIGEAAGILGARATLSVTDQFDLTVWGKNLTDEDAYVNTLLIGGLGYASVIPREPLTYGITATYRFGQR</sequence>
<evidence type="ECO:0000313" key="16">
    <source>
        <dbReference type="EMBL" id="RIJ29848.1"/>
    </source>
</evidence>
<dbReference type="InterPro" id="IPR000531">
    <property type="entry name" value="Beta-barrel_TonB"/>
</dbReference>
<dbReference type="PANTHER" id="PTHR32552:SF81">
    <property type="entry name" value="TONB-DEPENDENT OUTER MEMBRANE RECEPTOR"/>
    <property type="match status" value="1"/>
</dbReference>
<keyword evidence="7" id="KW-0406">Ion transport</keyword>
<keyword evidence="4" id="KW-0410">Iron transport</keyword>
<evidence type="ECO:0000259" key="15">
    <source>
        <dbReference type="Pfam" id="PF07715"/>
    </source>
</evidence>
<dbReference type="EMBL" id="QWFX01000007">
    <property type="protein sequence ID" value="RIJ29848.1"/>
    <property type="molecule type" value="Genomic_DNA"/>
</dbReference>
<dbReference type="Pfam" id="PF00593">
    <property type="entry name" value="TonB_dep_Rec_b-barrel"/>
    <property type="match status" value="1"/>
</dbReference>
<evidence type="ECO:0000259" key="14">
    <source>
        <dbReference type="Pfam" id="PF00593"/>
    </source>
</evidence>
<dbReference type="Proteomes" id="UP000266385">
    <property type="component" value="Unassembled WGS sequence"/>
</dbReference>
<dbReference type="AlphaFoldDB" id="A0A399REL0"/>
<evidence type="ECO:0000256" key="9">
    <source>
        <dbReference type="ARBA" id="ARBA00023136"/>
    </source>
</evidence>
<dbReference type="Gene3D" id="2.40.170.20">
    <property type="entry name" value="TonB-dependent receptor, beta-barrel domain"/>
    <property type="match status" value="1"/>
</dbReference>
<dbReference type="RefSeq" id="WP_119376134.1">
    <property type="nucleotide sequence ID" value="NZ_QWFX01000007.1"/>
</dbReference>
<evidence type="ECO:0000256" key="7">
    <source>
        <dbReference type="ARBA" id="ARBA00023065"/>
    </source>
</evidence>
<proteinExistence type="inferred from homology"/>
<evidence type="ECO:0000313" key="17">
    <source>
        <dbReference type="Proteomes" id="UP000266385"/>
    </source>
</evidence>
<keyword evidence="9 11" id="KW-0472">Membrane</keyword>
<accession>A0A399REL0</accession>
<evidence type="ECO:0000256" key="10">
    <source>
        <dbReference type="ARBA" id="ARBA00023237"/>
    </source>
</evidence>
<keyword evidence="2 11" id="KW-0813">Transport</keyword>
<evidence type="ECO:0000256" key="12">
    <source>
        <dbReference type="RuleBase" id="RU003357"/>
    </source>
</evidence>
<dbReference type="SUPFAM" id="SSF56935">
    <property type="entry name" value="Porins"/>
    <property type="match status" value="1"/>
</dbReference>
<keyword evidence="10 11" id="KW-0998">Cell outer membrane</keyword>
<evidence type="ECO:0000256" key="3">
    <source>
        <dbReference type="ARBA" id="ARBA00022452"/>
    </source>
</evidence>
<dbReference type="InterPro" id="IPR012910">
    <property type="entry name" value="Plug_dom"/>
</dbReference>